<name>A0AAV7NXI9_PLEWA</name>
<protein>
    <submittedName>
        <fullName evidence="2">Uncharacterized protein</fullName>
    </submittedName>
</protein>
<accession>A0AAV7NXI9</accession>
<feature type="region of interest" description="Disordered" evidence="1">
    <location>
        <begin position="1"/>
        <end position="27"/>
    </location>
</feature>
<dbReference type="EMBL" id="JANPWB010000012">
    <property type="protein sequence ID" value="KAJ1119597.1"/>
    <property type="molecule type" value="Genomic_DNA"/>
</dbReference>
<evidence type="ECO:0000313" key="3">
    <source>
        <dbReference type="Proteomes" id="UP001066276"/>
    </source>
</evidence>
<evidence type="ECO:0000313" key="2">
    <source>
        <dbReference type="EMBL" id="KAJ1119597.1"/>
    </source>
</evidence>
<evidence type="ECO:0000256" key="1">
    <source>
        <dbReference type="SAM" id="MobiDB-lite"/>
    </source>
</evidence>
<organism evidence="2 3">
    <name type="scientific">Pleurodeles waltl</name>
    <name type="common">Iberian ribbed newt</name>
    <dbReference type="NCBI Taxonomy" id="8319"/>
    <lineage>
        <taxon>Eukaryota</taxon>
        <taxon>Metazoa</taxon>
        <taxon>Chordata</taxon>
        <taxon>Craniata</taxon>
        <taxon>Vertebrata</taxon>
        <taxon>Euteleostomi</taxon>
        <taxon>Amphibia</taxon>
        <taxon>Batrachia</taxon>
        <taxon>Caudata</taxon>
        <taxon>Salamandroidea</taxon>
        <taxon>Salamandridae</taxon>
        <taxon>Pleurodelinae</taxon>
        <taxon>Pleurodeles</taxon>
    </lineage>
</organism>
<reference evidence="2" key="1">
    <citation type="journal article" date="2022" name="bioRxiv">
        <title>Sequencing and chromosome-scale assembly of the giantPleurodeles waltlgenome.</title>
        <authorList>
            <person name="Brown T."/>
            <person name="Elewa A."/>
            <person name="Iarovenko S."/>
            <person name="Subramanian E."/>
            <person name="Araus A.J."/>
            <person name="Petzold A."/>
            <person name="Susuki M."/>
            <person name="Suzuki K.-i.T."/>
            <person name="Hayashi T."/>
            <person name="Toyoda A."/>
            <person name="Oliveira C."/>
            <person name="Osipova E."/>
            <person name="Leigh N.D."/>
            <person name="Simon A."/>
            <person name="Yun M.H."/>
        </authorList>
    </citation>
    <scope>NUCLEOTIDE SEQUENCE</scope>
    <source>
        <strain evidence="2">20211129_DDA</strain>
        <tissue evidence="2">Liver</tissue>
    </source>
</reference>
<dbReference type="AlphaFoldDB" id="A0AAV7NXI9"/>
<sequence>MTSRCAKRASNDVWPGGHPTAHGRGVLHPIIQGTPASRASPPAVPGTPLIPTAAWTACGSERAKAKPCLSLDGARLQGKKRNLTSGACFDASLSSGGQQYHVGAVRV</sequence>
<proteinExistence type="predicted"/>
<gene>
    <name evidence="2" type="ORF">NDU88_007782</name>
</gene>
<comment type="caution">
    <text evidence="2">The sequence shown here is derived from an EMBL/GenBank/DDBJ whole genome shotgun (WGS) entry which is preliminary data.</text>
</comment>
<dbReference type="Proteomes" id="UP001066276">
    <property type="component" value="Chromosome 8"/>
</dbReference>
<keyword evidence="3" id="KW-1185">Reference proteome</keyword>